<gene>
    <name evidence="1" type="ORF">BW730_06875</name>
</gene>
<organism evidence="1 2">
    <name type="scientific">Tessaracoccus aquimaris</name>
    <dbReference type="NCBI Taxonomy" id="1332264"/>
    <lineage>
        <taxon>Bacteria</taxon>
        <taxon>Bacillati</taxon>
        <taxon>Actinomycetota</taxon>
        <taxon>Actinomycetes</taxon>
        <taxon>Propionibacteriales</taxon>
        <taxon>Propionibacteriaceae</taxon>
        <taxon>Tessaracoccus</taxon>
    </lineage>
</organism>
<name>A0A1Q2CMI2_9ACTN</name>
<protein>
    <submittedName>
        <fullName evidence="1">Uncharacterized protein</fullName>
    </submittedName>
</protein>
<dbReference type="KEGG" id="tes:BW730_06875"/>
<dbReference type="Proteomes" id="UP000188145">
    <property type="component" value="Chromosome"/>
</dbReference>
<sequence length="153" mass="17078">MGMTVSTSAFDAVFVNTTGLLVWTVCGFVSPDYSGLQLVIVAADLQPEQYLDIPKATRWWDLDSLDEAFPMRLLADEVAVPMTFVGGSSGTGPQQERYESRLLFRFPTPLVDCVSLTLSLGMDMWPKPRVVRLDPEALRTDLARWHSLQIEVP</sequence>
<accession>A0A1Q2CMI2</accession>
<dbReference type="RefSeq" id="WP_077685594.1">
    <property type="nucleotide sequence ID" value="NZ_CP019606.1"/>
</dbReference>
<dbReference type="EMBL" id="CP019606">
    <property type="protein sequence ID" value="AQP47265.1"/>
    <property type="molecule type" value="Genomic_DNA"/>
</dbReference>
<reference evidence="2" key="1">
    <citation type="submission" date="2017-02" db="EMBL/GenBank/DDBJ databases">
        <title>Tessaracoccus aquaemaris sp. nov., isolated from the intestine of a Korean rockfish, Sebastes schlegelii, in a marine aquaculture pond.</title>
        <authorList>
            <person name="Tak E.J."/>
            <person name="Bae J.-W."/>
        </authorList>
    </citation>
    <scope>NUCLEOTIDE SEQUENCE [LARGE SCALE GENOMIC DNA]</scope>
    <source>
        <strain evidence="2">NSG39</strain>
    </source>
</reference>
<proteinExistence type="predicted"/>
<dbReference type="STRING" id="1332264.BW730_06875"/>
<evidence type="ECO:0000313" key="1">
    <source>
        <dbReference type="EMBL" id="AQP47265.1"/>
    </source>
</evidence>
<keyword evidence="2" id="KW-1185">Reference proteome</keyword>
<evidence type="ECO:0000313" key="2">
    <source>
        <dbReference type="Proteomes" id="UP000188145"/>
    </source>
</evidence>
<dbReference type="AlphaFoldDB" id="A0A1Q2CMI2"/>